<dbReference type="AlphaFoldDB" id="G4QAE3"/>
<evidence type="ECO:0000313" key="3">
    <source>
        <dbReference type="EMBL" id="AEP37174.1"/>
    </source>
</evidence>
<dbReference type="InterPro" id="IPR011041">
    <property type="entry name" value="Quinoprot_gluc/sorb_DH_b-prop"/>
</dbReference>
<proteinExistence type="predicted"/>
<feature type="signal peptide" evidence="1">
    <location>
        <begin position="1"/>
        <end position="24"/>
    </location>
</feature>
<reference evidence="3 4" key="2">
    <citation type="journal article" date="2012" name="PLoS ONE">
        <title>Genomic characterization of the taylorella genus.</title>
        <authorList>
            <person name="Hebert L."/>
            <person name="Moumen B."/>
            <person name="Pons N."/>
            <person name="Duquesne F."/>
            <person name="Breuil M.F."/>
            <person name="Goux D."/>
            <person name="Batto J.M."/>
            <person name="Laugier C."/>
            <person name="Renault P."/>
            <person name="Petry S."/>
        </authorList>
    </citation>
    <scope>NUCLEOTIDE SEQUENCE [LARGE SCALE GENOMIC DNA]</scope>
    <source>
        <strain evidence="3 4">MCE3</strain>
    </source>
</reference>
<dbReference type="Pfam" id="PF13449">
    <property type="entry name" value="Phytase-like"/>
    <property type="match status" value="1"/>
</dbReference>
<name>G4QAE3_TAYAM</name>
<dbReference type="SUPFAM" id="SSF50952">
    <property type="entry name" value="Soluble quinoprotein glucose dehydrogenase"/>
    <property type="match status" value="1"/>
</dbReference>
<sequence length="370" mass="40530">MRNKFIATYLNIAISTLAFGVAHAQSTGVNSVNLLSAMEIKTGTVFDKTEFGGISGLDMAKDGTYWAISDDRGGAKGTPRFYNIKIDFDQNSIKGVTFNKVRNMKTPNGTSFPKDSKTVDPEAIRVAPNGNLYWASEGNWDQDAAKRYQPFVREMKTDGTHVRELNIPPSYNYYDNLKSGVRNNNSFEALAVTPDGSVYVATEGGLYQDGGPASLDKGSRIRVTKLNPTTNAPEAQYVYELPKIPTASPTGGFADNGLTELLAISNNEFLALERSYADGVGNTIRIVKATITGDSTNVRNINALEGASYNPMKREVLLEMAGQYRGVKMDNMEAMSWGKALPNGNRSLIVVSDNNFSDKQRTLFMVFEVK</sequence>
<feature type="domain" description="Phytase-like" evidence="2">
    <location>
        <begin position="49"/>
        <end position="356"/>
    </location>
</feature>
<accession>G4QAE3</accession>
<dbReference type="KEGG" id="tas:TASI_1435"/>
<protein>
    <recommendedName>
        <fullName evidence="2">Phytase-like domain-containing protein</fullName>
    </recommendedName>
</protein>
<dbReference type="RefSeq" id="WP_014112068.1">
    <property type="nucleotide sequence ID" value="NC_016043.1"/>
</dbReference>
<dbReference type="PANTHER" id="PTHR37957:SF1">
    <property type="entry name" value="PHYTASE-LIKE DOMAIN-CONTAINING PROTEIN"/>
    <property type="match status" value="1"/>
</dbReference>
<dbReference type="InterPro" id="IPR027372">
    <property type="entry name" value="Phytase-like_dom"/>
</dbReference>
<evidence type="ECO:0000256" key="1">
    <source>
        <dbReference type="SAM" id="SignalP"/>
    </source>
</evidence>
<dbReference type="OrthoDB" id="9798539at2"/>
<dbReference type="HOGENOM" id="CLU_047242_0_0_4"/>
<dbReference type="PANTHER" id="PTHR37957">
    <property type="entry name" value="BLR7070 PROTEIN"/>
    <property type="match status" value="1"/>
</dbReference>
<dbReference type="Proteomes" id="UP000009284">
    <property type="component" value="Chromosome"/>
</dbReference>
<evidence type="ECO:0000259" key="2">
    <source>
        <dbReference type="Pfam" id="PF13449"/>
    </source>
</evidence>
<reference key="1">
    <citation type="submission" date="2011-09" db="EMBL/GenBank/DDBJ databases">
        <title>Genomic characterization of the Taylorella genus.</title>
        <authorList>
            <person name="Hebert L."/>
            <person name="Moumen B."/>
            <person name="Pons N."/>
            <person name="Duquesne F."/>
            <person name="Breuil M.-F."/>
            <person name="Goux D."/>
            <person name="Batto J.-M."/>
            <person name="Renault P."/>
            <person name="Laugier C."/>
            <person name="Petry S."/>
        </authorList>
    </citation>
    <scope>NUCLEOTIDE SEQUENCE</scope>
    <source>
        <strain>MCE3</strain>
    </source>
</reference>
<organism evidence="3 4">
    <name type="scientific">Taylorella asinigenitalis (strain MCE3)</name>
    <dbReference type="NCBI Taxonomy" id="1008459"/>
    <lineage>
        <taxon>Bacteria</taxon>
        <taxon>Pseudomonadati</taxon>
        <taxon>Pseudomonadota</taxon>
        <taxon>Betaproteobacteria</taxon>
        <taxon>Burkholderiales</taxon>
        <taxon>Alcaligenaceae</taxon>
        <taxon>Taylorella</taxon>
    </lineage>
</organism>
<keyword evidence="4" id="KW-1185">Reference proteome</keyword>
<dbReference type="eggNOG" id="COG4222">
    <property type="taxonomic scope" value="Bacteria"/>
</dbReference>
<dbReference type="STRING" id="1008459.TASI_1435"/>
<dbReference type="EMBL" id="CP003059">
    <property type="protein sequence ID" value="AEP37174.1"/>
    <property type="molecule type" value="Genomic_DNA"/>
</dbReference>
<feature type="chain" id="PRO_5003467343" description="Phytase-like domain-containing protein" evidence="1">
    <location>
        <begin position="25"/>
        <end position="370"/>
    </location>
</feature>
<evidence type="ECO:0000313" key="4">
    <source>
        <dbReference type="Proteomes" id="UP000009284"/>
    </source>
</evidence>
<gene>
    <name evidence="3" type="ordered locus">TASI_1435</name>
</gene>
<keyword evidence="1" id="KW-0732">Signal</keyword>